<proteinExistence type="predicted"/>
<name>A0A9P4IT29_9PEZI</name>
<organism evidence="2 3">
    <name type="scientific">Myriangium duriaei CBS 260.36</name>
    <dbReference type="NCBI Taxonomy" id="1168546"/>
    <lineage>
        <taxon>Eukaryota</taxon>
        <taxon>Fungi</taxon>
        <taxon>Dikarya</taxon>
        <taxon>Ascomycota</taxon>
        <taxon>Pezizomycotina</taxon>
        <taxon>Dothideomycetes</taxon>
        <taxon>Dothideomycetidae</taxon>
        <taxon>Myriangiales</taxon>
        <taxon>Myriangiaceae</taxon>
        <taxon>Myriangium</taxon>
    </lineage>
</organism>
<dbReference type="AlphaFoldDB" id="A0A9P4IT29"/>
<keyword evidence="3" id="KW-1185">Reference proteome</keyword>
<dbReference type="OrthoDB" id="3540486at2759"/>
<dbReference type="Pfam" id="PF20150">
    <property type="entry name" value="2EXR"/>
    <property type="match status" value="1"/>
</dbReference>
<sequence>MAFQAFLDLPTEVRLEIWALCLPHTSTCRPRLTPYDSTCWAETNIIEADGRSHRRLNYDHTRLAHTPMYLPSVLVNKEAYSVARPWLTSRHIRWQPNIQFSVPFDPHKDALFLSKDVFSELHAEAKRSQWGRNPDILLQVARRCEVKHVAVDRETEQHFYGDSIMETVRTQFPGVRTVLIVMGEEGEVGKQGTTWERMGTEVVDWGWRDARGSGLRWNEETGGWYWGLGDEKGKKINENLATFLFSLRYAELDFSESSLREVKAVVAVRR</sequence>
<feature type="domain" description="2EXR" evidence="1">
    <location>
        <begin position="3"/>
        <end position="111"/>
    </location>
</feature>
<gene>
    <name evidence="2" type="ORF">K461DRAFT_324973</name>
</gene>
<evidence type="ECO:0000313" key="3">
    <source>
        <dbReference type="Proteomes" id="UP000799439"/>
    </source>
</evidence>
<evidence type="ECO:0000259" key="1">
    <source>
        <dbReference type="Pfam" id="PF20150"/>
    </source>
</evidence>
<reference evidence="2" key="1">
    <citation type="journal article" date="2020" name="Stud. Mycol.">
        <title>101 Dothideomycetes genomes: a test case for predicting lifestyles and emergence of pathogens.</title>
        <authorList>
            <person name="Haridas S."/>
            <person name="Albert R."/>
            <person name="Binder M."/>
            <person name="Bloem J."/>
            <person name="Labutti K."/>
            <person name="Salamov A."/>
            <person name="Andreopoulos B."/>
            <person name="Baker S."/>
            <person name="Barry K."/>
            <person name="Bills G."/>
            <person name="Bluhm B."/>
            <person name="Cannon C."/>
            <person name="Castanera R."/>
            <person name="Culley D."/>
            <person name="Daum C."/>
            <person name="Ezra D."/>
            <person name="Gonzalez J."/>
            <person name="Henrissat B."/>
            <person name="Kuo A."/>
            <person name="Liang C."/>
            <person name="Lipzen A."/>
            <person name="Lutzoni F."/>
            <person name="Magnuson J."/>
            <person name="Mondo S."/>
            <person name="Nolan M."/>
            <person name="Ohm R."/>
            <person name="Pangilinan J."/>
            <person name="Park H.-J."/>
            <person name="Ramirez L."/>
            <person name="Alfaro M."/>
            <person name="Sun H."/>
            <person name="Tritt A."/>
            <person name="Yoshinaga Y."/>
            <person name="Zwiers L.-H."/>
            <person name="Turgeon B."/>
            <person name="Goodwin S."/>
            <person name="Spatafora J."/>
            <person name="Crous P."/>
            <person name="Grigoriev I."/>
        </authorList>
    </citation>
    <scope>NUCLEOTIDE SEQUENCE</scope>
    <source>
        <strain evidence="2">CBS 260.36</strain>
    </source>
</reference>
<evidence type="ECO:0000313" key="2">
    <source>
        <dbReference type="EMBL" id="KAF2148010.1"/>
    </source>
</evidence>
<accession>A0A9P4IT29</accession>
<dbReference type="Proteomes" id="UP000799439">
    <property type="component" value="Unassembled WGS sequence"/>
</dbReference>
<comment type="caution">
    <text evidence="2">The sequence shown here is derived from an EMBL/GenBank/DDBJ whole genome shotgun (WGS) entry which is preliminary data.</text>
</comment>
<dbReference type="InterPro" id="IPR045518">
    <property type="entry name" value="2EXR"/>
</dbReference>
<protein>
    <recommendedName>
        <fullName evidence="1">2EXR domain-containing protein</fullName>
    </recommendedName>
</protein>
<dbReference type="EMBL" id="ML996094">
    <property type="protein sequence ID" value="KAF2148010.1"/>
    <property type="molecule type" value="Genomic_DNA"/>
</dbReference>